<dbReference type="InterPro" id="IPR004763">
    <property type="entry name" value="CusA-like"/>
</dbReference>
<feature type="transmembrane region" description="Helical" evidence="8">
    <location>
        <begin position="364"/>
        <end position="383"/>
    </location>
</feature>
<comment type="similarity">
    <text evidence="2">Belongs to the resistance-nodulation-cell division (RND) (TC 2.A.6) family.</text>
</comment>
<dbReference type="SUPFAM" id="SSF82693">
    <property type="entry name" value="Multidrug efflux transporter AcrB pore domain, PN1, PN2, PC1 and PC2 subdomains"/>
    <property type="match status" value="2"/>
</dbReference>
<dbReference type="InterPro" id="IPR001036">
    <property type="entry name" value="Acrflvin-R"/>
</dbReference>
<dbReference type="SUPFAM" id="SSF82866">
    <property type="entry name" value="Multidrug efflux transporter AcrB transmembrane domain"/>
    <property type="match status" value="2"/>
</dbReference>
<evidence type="ECO:0000256" key="8">
    <source>
        <dbReference type="SAM" id="Phobius"/>
    </source>
</evidence>
<proteinExistence type="inferred from homology"/>
<keyword evidence="7 8" id="KW-0472">Membrane</keyword>
<dbReference type="Gene3D" id="1.20.1640.10">
    <property type="entry name" value="Multidrug efflux transporter AcrB transmembrane domain"/>
    <property type="match status" value="2"/>
</dbReference>
<dbReference type="Gene3D" id="3.30.70.1440">
    <property type="entry name" value="Multidrug efflux transporter AcrB pore domain"/>
    <property type="match status" value="1"/>
</dbReference>
<dbReference type="PRINTS" id="PR00702">
    <property type="entry name" value="ACRIFLAVINRP"/>
</dbReference>
<dbReference type="Gene3D" id="3.30.70.1430">
    <property type="entry name" value="Multidrug efflux transporter AcrB pore domain"/>
    <property type="match status" value="2"/>
</dbReference>
<evidence type="ECO:0000313" key="10">
    <source>
        <dbReference type="Proteomes" id="UP000593892"/>
    </source>
</evidence>
<evidence type="ECO:0000256" key="4">
    <source>
        <dbReference type="ARBA" id="ARBA00022475"/>
    </source>
</evidence>
<dbReference type="NCBIfam" id="TIGR00914">
    <property type="entry name" value="2A0601"/>
    <property type="match status" value="1"/>
</dbReference>
<feature type="transmembrane region" description="Helical" evidence="8">
    <location>
        <begin position="389"/>
        <end position="410"/>
    </location>
</feature>
<organism evidence="9 10">
    <name type="scientific">Paludibaculum fermentans</name>
    <dbReference type="NCBI Taxonomy" id="1473598"/>
    <lineage>
        <taxon>Bacteria</taxon>
        <taxon>Pseudomonadati</taxon>
        <taxon>Acidobacteriota</taxon>
        <taxon>Terriglobia</taxon>
        <taxon>Bryobacterales</taxon>
        <taxon>Bryobacteraceae</taxon>
        <taxon>Paludibaculum</taxon>
    </lineage>
</organism>
<keyword evidence="4" id="KW-1003">Cell membrane</keyword>
<dbReference type="Gene3D" id="3.30.70.1320">
    <property type="entry name" value="Multidrug efflux transporter AcrB pore domain like"/>
    <property type="match status" value="1"/>
</dbReference>
<evidence type="ECO:0000256" key="5">
    <source>
        <dbReference type="ARBA" id="ARBA00022692"/>
    </source>
</evidence>
<gene>
    <name evidence="9" type="ORF">IRI77_33075</name>
</gene>
<evidence type="ECO:0000256" key="2">
    <source>
        <dbReference type="ARBA" id="ARBA00010942"/>
    </source>
</evidence>
<reference evidence="9 10" key="1">
    <citation type="submission" date="2020-10" db="EMBL/GenBank/DDBJ databases">
        <title>Complete genome sequence of Paludibaculum fermentans P105T, a facultatively anaerobic acidobacterium capable of dissimilatory Fe(III) reduction.</title>
        <authorList>
            <person name="Dedysh S.N."/>
            <person name="Beletsky A.V."/>
            <person name="Kulichevskaya I.S."/>
            <person name="Mardanov A.V."/>
            <person name="Ravin N.V."/>
        </authorList>
    </citation>
    <scope>NUCLEOTIDE SEQUENCE [LARGE SCALE GENOMIC DNA]</scope>
    <source>
        <strain evidence="9 10">P105</strain>
    </source>
</reference>
<dbReference type="AlphaFoldDB" id="A0A7S7SKY6"/>
<dbReference type="GO" id="GO:0005886">
    <property type="term" value="C:plasma membrane"/>
    <property type="evidence" value="ECO:0007669"/>
    <property type="project" value="UniProtKB-SubCell"/>
</dbReference>
<feature type="transmembrane region" description="Helical" evidence="8">
    <location>
        <begin position="963"/>
        <end position="986"/>
    </location>
</feature>
<dbReference type="SUPFAM" id="SSF82714">
    <property type="entry name" value="Multidrug efflux transporter AcrB TolC docking domain, DN and DC subdomains"/>
    <property type="match status" value="2"/>
</dbReference>
<dbReference type="Pfam" id="PF00873">
    <property type="entry name" value="ACR_tran"/>
    <property type="match status" value="1"/>
</dbReference>
<evidence type="ECO:0000256" key="3">
    <source>
        <dbReference type="ARBA" id="ARBA00022448"/>
    </source>
</evidence>
<dbReference type="PANTHER" id="PTHR32063:SF19">
    <property type="entry name" value="CATION EFFLUX SYSTEM PROTEIN CUSA"/>
    <property type="match status" value="1"/>
</dbReference>
<dbReference type="GO" id="GO:0042910">
    <property type="term" value="F:xenobiotic transmembrane transporter activity"/>
    <property type="evidence" value="ECO:0007669"/>
    <property type="project" value="TreeGrafter"/>
</dbReference>
<keyword evidence="10" id="KW-1185">Reference proteome</keyword>
<dbReference type="InterPro" id="IPR027463">
    <property type="entry name" value="AcrB_DN_DC_subdom"/>
</dbReference>
<keyword evidence="6 8" id="KW-1133">Transmembrane helix</keyword>
<dbReference type="Proteomes" id="UP000593892">
    <property type="component" value="Chromosome"/>
</dbReference>
<comment type="subcellular location">
    <subcellularLocation>
        <location evidence="1">Cell membrane</location>
        <topology evidence="1">Multi-pass membrane protein</topology>
    </subcellularLocation>
</comment>
<feature type="transmembrane region" description="Helical" evidence="8">
    <location>
        <begin position="444"/>
        <end position="461"/>
    </location>
</feature>
<dbReference type="KEGG" id="pfer:IRI77_33075"/>
<dbReference type="EMBL" id="CP063849">
    <property type="protein sequence ID" value="QOY87535.1"/>
    <property type="molecule type" value="Genomic_DNA"/>
</dbReference>
<feature type="transmembrane region" description="Helical" evidence="8">
    <location>
        <begin position="552"/>
        <end position="572"/>
    </location>
</feature>
<evidence type="ECO:0000256" key="6">
    <source>
        <dbReference type="ARBA" id="ARBA00022989"/>
    </source>
</evidence>
<accession>A0A7S7SKY6</accession>
<protein>
    <submittedName>
        <fullName evidence="9">Efflux RND transporter permease subunit</fullName>
    </submittedName>
</protein>
<keyword evidence="3" id="KW-0813">Transport</keyword>
<feature type="transmembrane region" description="Helical" evidence="8">
    <location>
        <begin position="340"/>
        <end position="357"/>
    </location>
</feature>
<dbReference type="PANTHER" id="PTHR32063">
    <property type="match status" value="1"/>
</dbReference>
<feature type="transmembrane region" description="Helical" evidence="8">
    <location>
        <begin position="935"/>
        <end position="956"/>
    </location>
</feature>
<feature type="transmembrane region" description="Helical" evidence="8">
    <location>
        <begin position="1048"/>
        <end position="1070"/>
    </location>
</feature>
<dbReference type="GO" id="GO:0008324">
    <property type="term" value="F:monoatomic cation transmembrane transporter activity"/>
    <property type="evidence" value="ECO:0007669"/>
    <property type="project" value="InterPro"/>
</dbReference>
<feature type="transmembrane region" description="Helical" evidence="8">
    <location>
        <begin position="913"/>
        <end position="929"/>
    </location>
</feature>
<feature type="transmembrane region" description="Helical" evidence="8">
    <location>
        <begin position="1017"/>
        <end position="1036"/>
    </location>
</feature>
<dbReference type="RefSeq" id="WP_194449202.1">
    <property type="nucleotide sequence ID" value="NZ_CP063849.1"/>
</dbReference>
<evidence type="ECO:0000256" key="1">
    <source>
        <dbReference type="ARBA" id="ARBA00004651"/>
    </source>
</evidence>
<feature type="transmembrane region" description="Helical" evidence="8">
    <location>
        <begin position="473"/>
        <end position="494"/>
    </location>
</feature>
<evidence type="ECO:0000313" key="9">
    <source>
        <dbReference type="EMBL" id="QOY87535.1"/>
    </source>
</evidence>
<keyword evidence="5 8" id="KW-0812">Transmembrane</keyword>
<sequence length="1117" mass="122039">MIDRIIDFSARRRGTVAGGVLALAMWGCWSMGRIPLDALPDLGETQVILYSRWDRSPDLIEDQVTYPIVTAMLGAPKVKAVRGISDFGYSFVYVIFEDGTDLYWARSRTQEYLAGAISSLPPGVRTELGPDATSLGWIYQYAVTDASGKRTPAELRSTQDFFLRYHLRSVPGVAEVAAVGGFTSQYQVTVDPARLRALGLPMSKIVEAVRRSNIETGGRLLEFGGSEYMVRGRGYLKNPEDLEEVVVSDGEGTGSVRLKDVGTVARGPEIRRGLADLNGRGETVSGIVIMRQGANALDVIRGVKMKLEQIQTGLPAGVRIVPVYDRSELIGRVIDNLRTTLLEIAITVAVVVLLFLWHPASAIIPILTIPLTVLAVAGPFHLLGLSWNVMSLGGIAIATGALVDAAIVVVEQTHKRLEEWQEAGSVGDQDAVIVRAMKEVARPAFFALLIMAVAFLPVFALDGQEGRLFHPLAYAKSLTMLIAAFLTITLDPALRLMFARLGRRHWHGGRAGRCMASLLSSRVRNEEHHPLSRTLIRLYEPALIHALNRKGIILAAILAAAALTAPLCWRLGSEFMPPLDEGVLLYMPSTVASISIAQAKRLVQLTDARLRRMPEIAQVLGKAGRADTATDIAPLSMLETVVVLKPREQWPEQPTWYTSWAPAWLKPLFRRITSDRMSQKELIGKLDTALRLPGIANSWTMPIRGRIDMLATGMRSPLGLKISGADLQVIQDLGAQAEEVLRPVAGTRSVFAERVNDGRYVDIDWDRRELAAAGINMEDAQVAVENSIGGENVTTVIQGRARYPVNVRLPRDWREDLDALRRVPVSGGEGSKSVPLGQLARVQTTQGPAMIRDENGLLTGYVYIDLEGRDPQEYVAEAEALLGAKLKLPGGYTLLWSGQYESYQRLSQRLRQVVPLTLLLIAILLYWNTGSLGRTALVLLAVPFSAIGAIWSLYLLGYPMSPAVWVGMIALLGVDAETGTFMVMYLDLAYEARKASGRLRTRSDLRQAILGGAVRRIRPKFMTVATMFIGLVPVLWSTGTGSEVMKRIAAPMVGGLASSFLIELIVYPVLYDLWKSRQLPDAGAFSGGWHTPPFEVLAETGHTSVSHSTQGAVSSGD</sequence>
<dbReference type="Gene3D" id="3.30.2090.10">
    <property type="entry name" value="Multidrug efflux transporter AcrB TolC docking domain, DN and DC subdomains"/>
    <property type="match status" value="2"/>
</dbReference>
<name>A0A7S7SKY6_PALFE</name>
<evidence type="ECO:0000256" key="7">
    <source>
        <dbReference type="ARBA" id="ARBA00023136"/>
    </source>
</evidence>